<dbReference type="InterPro" id="IPR046207">
    <property type="entry name" value="DUF6240"/>
</dbReference>
<organism evidence="2 3">
    <name type="scientific">[Clostridium] ultunense Esp</name>
    <dbReference type="NCBI Taxonomy" id="1288971"/>
    <lineage>
        <taxon>Bacteria</taxon>
        <taxon>Bacillati</taxon>
        <taxon>Bacillota</taxon>
        <taxon>Tissierellia</taxon>
        <taxon>Tissierellales</taxon>
        <taxon>Tepidimicrobiaceae</taxon>
        <taxon>Schnuerera</taxon>
    </lineage>
</organism>
<dbReference type="Proteomes" id="UP000245423">
    <property type="component" value="Chromosome 1"/>
</dbReference>
<proteinExistence type="predicted"/>
<dbReference type="AlphaFoldDB" id="A0A1M4PKT3"/>
<keyword evidence="1" id="KW-0175">Coiled coil</keyword>
<evidence type="ECO:0000256" key="1">
    <source>
        <dbReference type="SAM" id="Coils"/>
    </source>
</evidence>
<evidence type="ECO:0008006" key="4">
    <source>
        <dbReference type="Google" id="ProtNLM"/>
    </source>
</evidence>
<dbReference type="Pfam" id="PF19753">
    <property type="entry name" value="DUF6240"/>
    <property type="match status" value="2"/>
</dbReference>
<evidence type="ECO:0000313" key="2">
    <source>
        <dbReference type="EMBL" id="SHD76090.1"/>
    </source>
</evidence>
<gene>
    <name evidence="2" type="ORF">CUESP1_0708</name>
</gene>
<dbReference type="OrthoDB" id="1946634at2"/>
<name>A0A1M4PKT3_9FIRM</name>
<dbReference type="EMBL" id="LT669839">
    <property type="protein sequence ID" value="SHD76090.1"/>
    <property type="molecule type" value="Genomic_DNA"/>
</dbReference>
<sequence length="739" mass="86222">MYSLRVKEEIQQTVGKKVQIDKENILSMKVEEKEEEIKPVNFKEIIERIGLEDSEETIKGIEYLIDNKIPVTKENLETFFMSKKYLGEIIENIDFDSCIQLMERGINLKEDSLQKIAETLIEIKDIKRDISFKDLIRFDRKLSYKEAEIIAKEIYGRKMGKDVYDSILALHKERIPINRENIERVMEVIDRLYDLKDYNDETFVKFFKEDLPFNIESLYKYKHSYNNKNLDKNIISPLYEEFTIEKEETLKYVLKILEDLNLEAKGENIQLIREFLLNGVEVTLENYQRLLNMKSNLKELIDLLDEEKVVYLMDEGVDILKEDISILIEKIKDKGHIEPDIGSDKSSDLLKEIESLRTITDKELLQLIKNEEDFKIENLKEIISTNTNLVQGLNGKIVEKARTITNIFNTLGGLDSDTIAFASKKFNTITLNNLYDSHLELNTKDENIVEPIAKTEESLIRQEYLNAKSNTKLNLIKISVKEGVALEHMPLEELNLYIDRKVNRYRETQRSVNEIKYLKGKEHSLIPIVMKNHLNMSISQINNIDSILNNGKGIGNIFNNLLNNKGKYSEELKGKIEILENKIKEFSNSIKKGKGEVKEDFKETINAFKDLNNSSNSNDREREENLKEIEEYLKLQNQLSKEDLILQLPVFTEEGYNNINLIIPNINRGIQKNNMVFYLNMNMKNLGEVKFNLQVKDEKVDVEFNAVNVELIKENENILKDGLEKIGYTLEKLKPNNIL</sequence>
<dbReference type="RefSeq" id="WP_109840462.1">
    <property type="nucleotide sequence ID" value="NZ_LT669839.1"/>
</dbReference>
<keyword evidence="3" id="KW-1185">Reference proteome</keyword>
<accession>A0A1M4PKT3</accession>
<reference evidence="2 3" key="1">
    <citation type="submission" date="2016-11" db="EMBL/GenBank/DDBJ databases">
        <authorList>
            <person name="Manzoor S."/>
        </authorList>
    </citation>
    <scope>NUCLEOTIDE SEQUENCE [LARGE SCALE GENOMIC DNA]</scope>
    <source>
        <strain evidence="2">Clostridium ultunense strain Esp</strain>
    </source>
</reference>
<protein>
    <recommendedName>
        <fullName evidence="4">Flagellar hook-length control protein-like C-terminal domain-containing protein</fullName>
    </recommendedName>
</protein>
<evidence type="ECO:0000313" key="3">
    <source>
        <dbReference type="Proteomes" id="UP000245423"/>
    </source>
</evidence>
<feature type="coiled-coil region" evidence="1">
    <location>
        <begin position="569"/>
        <end position="638"/>
    </location>
</feature>